<gene>
    <name evidence="2" type="ORF">OS493_029235</name>
</gene>
<keyword evidence="1" id="KW-0732">Signal</keyword>
<proteinExistence type="predicted"/>
<evidence type="ECO:0000256" key="1">
    <source>
        <dbReference type="SAM" id="SignalP"/>
    </source>
</evidence>
<accession>A0A9W9ZKT5</accession>
<dbReference type="EMBL" id="MU825902">
    <property type="protein sequence ID" value="KAJ7383270.1"/>
    <property type="molecule type" value="Genomic_DNA"/>
</dbReference>
<feature type="chain" id="PRO_5040765236" evidence="1">
    <location>
        <begin position="20"/>
        <end position="286"/>
    </location>
</feature>
<reference evidence="2" key="1">
    <citation type="submission" date="2023-01" db="EMBL/GenBank/DDBJ databases">
        <title>Genome assembly of the deep-sea coral Lophelia pertusa.</title>
        <authorList>
            <person name="Herrera S."/>
            <person name="Cordes E."/>
        </authorList>
    </citation>
    <scope>NUCLEOTIDE SEQUENCE</scope>
    <source>
        <strain evidence="2">USNM1676648</strain>
        <tissue evidence="2">Polyp</tissue>
    </source>
</reference>
<dbReference type="OrthoDB" id="5947210at2759"/>
<keyword evidence="3" id="KW-1185">Reference proteome</keyword>
<sequence length="286" mass="32024">MKLLVSLLLLSLTVDPCWSQCRMANWWGSFDRKGWSVCGPSNEYMTGLYRNDHGGSSDKLYLLEEVKCYPPAPSQGPGPSPPPECSNYQYLGDETRARGYEGNSYRETNARPIHVRTELPVSIFKGIIAVNVNLDFLELIVKQIKMSARTIPARTELPVSISLEVIAVIANLDILAITAKQLFIKGRQATAKMMKLLVSLLLLSLTVDPCWSQCRMANWWGSFDRKGWSVCGPSNEYMTGLYRNGHGGSSDKLYLLEEVKCCKAPKPNENSQSTCSNVNWWKTLDS</sequence>
<name>A0A9W9ZKT5_9CNID</name>
<feature type="signal peptide" evidence="1">
    <location>
        <begin position="1"/>
        <end position="19"/>
    </location>
</feature>
<evidence type="ECO:0000313" key="3">
    <source>
        <dbReference type="Proteomes" id="UP001163046"/>
    </source>
</evidence>
<evidence type="ECO:0000313" key="2">
    <source>
        <dbReference type="EMBL" id="KAJ7383270.1"/>
    </source>
</evidence>
<comment type="caution">
    <text evidence="2">The sequence shown here is derived from an EMBL/GenBank/DDBJ whole genome shotgun (WGS) entry which is preliminary data.</text>
</comment>
<dbReference type="Proteomes" id="UP001163046">
    <property type="component" value="Unassembled WGS sequence"/>
</dbReference>
<organism evidence="2 3">
    <name type="scientific">Desmophyllum pertusum</name>
    <dbReference type="NCBI Taxonomy" id="174260"/>
    <lineage>
        <taxon>Eukaryota</taxon>
        <taxon>Metazoa</taxon>
        <taxon>Cnidaria</taxon>
        <taxon>Anthozoa</taxon>
        <taxon>Hexacorallia</taxon>
        <taxon>Scleractinia</taxon>
        <taxon>Caryophylliina</taxon>
        <taxon>Caryophylliidae</taxon>
        <taxon>Desmophyllum</taxon>
    </lineage>
</organism>
<protein>
    <submittedName>
        <fullName evidence="2">Uncharacterized protein</fullName>
    </submittedName>
</protein>
<dbReference type="AlphaFoldDB" id="A0A9W9ZKT5"/>